<dbReference type="InterPro" id="IPR032567">
    <property type="entry name" value="RTL1-rel"/>
</dbReference>
<dbReference type="CDD" id="cd01647">
    <property type="entry name" value="RT_LTR"/>
    <property type="match status" value="1"/>
</dbReference>
<protein>
    <submittedName>
        <fullName evidence="4">Reverse transcriptase domain-containing protein</fullName>
    </submittedName>
</protein>
<dbReference type="PANTHER" id="PTHR15503:SF45">
    <property type="entry name" value="RNA-DIRECTED DNA POLYMERASE HOMOLOG"/>
    <property type="match status" value="1"/>
</dbReference>
<dbReference type="FunFam" id="3.30.70.270:FF:000020">
    <property type="entry name" value="Transposon Tf2-6 polyprotein-like Protein"/>
    <property type="match status" value="1"/>
</dbReference>
<evidence type="ECO:0000256" key="1">
    <source>
        <dbReference type="PROSITE-ProRule" id="PRU00047"/>
    </source>
</evidence>
<sequence>MVITLKWIYKVKLDELGGILNNKARLVARGYRQEEGINFEESFASVARLEAIRSFLAFVAHMNMVVYQIDVKTMFLNGNMREEVYVSQPDRFVDTDNPNHVYKLKKALYGLKQAPRACSAYRKALTCGQKDLTVNRGRRYLKDSLIALKVFVDVDHASCQDTRRSKSGSMQFLGDRLVSWSSKRQKSAVISSTEAKNIALSGCCAQVLWMRSQLTNYGHGFNKILMYCDNKSTIALCCNNVQHCRSKHIDIVYHFIKEQVENGVIKLYFVNTEYQLEDIFTIALGRERIEFLINKLRMRSFTLETLKQLADEVKESDLESKEPTLQVVYDVLKLTPFYKAFLITADVLKIYMQEFWATTIVHHHSIRFKMNNKKHIVNLEYFREMLQICPTFPDQQFKEPPFEEAILTFLRDLGHSGEIKVITDVNVNKLRLPWRSFAVVVSKRLSGKSTGYDSLRLSPAQILWGMYHKKNVDYVYVLWEDFIYQVETKNAKRGNEMYCPRFTKVIVNFFMTKDQSIPRKNNTALSEAEQIKLATKRSKIQFHSSHASGSSVDEGTGVSPEYQVITEEILTTEELSTTTTTVTPPPTTATIITNHNITEDKKPSGLMLPPHTGNRPLCKKCNLHHIGPCIVKCNTCNKVGHLTKNCKNKGPATGSNLLLVTVTCHACGEKGHYTNQCQKTTNNNAQGRAYMLRVRNAHQNSNVVMDMFLLNQHLARVLFHSGADKSFISISLASMLNISPITIDAFYNIEMADENLVSTNTIIQVCTLTLLNQPFKIDLMPIKLGSFDIVVGMDWLSKYHARIICDEKAVHILIDDDTLIIRDLPGLPPVRQVEFQIELILGAAPVASTPYRLALSEMELNKLTIKNRYPLPRIDDLFDQLQGSSIYSKIDLRSGYHQLRVKDEDIPKTAFRISQGLHVDPAKIEAVKNWASPTTPTEMRQFLGLVGYYQRFIKDFLKIAKSLTELTQKNKKYIWGEDQETAFQLLKQKLCEAPILALAEGNDDFVVYYNASHQEERLVHYKKNEAVLTDKINVLNLEVKLRDKVLAEYTKNLEKAEKEIDELKLILEKLHNSSKSLNNLLESQVSDKVKTGLGYKAASPTVESYVNSSEMLKNQKNVESKLNKGYHAVSPPFIGNYISPKRDLRLIDEHFESVSVDVISNITPSDVKTVDVNHKGVFITVEPKHVRKNNFSPPIIEDWHYDDESEVEISPTVEVKIVKPSIEKIKFVMTARETVKNEESPKQHKHHPRGNHRNWNNLIVVKLIWNNTRRVNHKNFANKLTHHRPKRGFLPHAVLTRLGKVNTAGASVTTAVRPFNTADSKSIVNHSRLISNAFKREHSQVIRPFNKYSAYKKTMFNNEVNVVKALGCWVWRPKKNVTDHVSKQNSASLTLKIFDYIDVRGRESKRLERKRRSRTPGINLFKIGTSKRRSLGEDDASKQRRNLKQRSIFEESIFDAQATMDADYELAARLGAEE</sequence>
<gene>
    <name evidence="4" type="ORF">Tci_048023</name>
</gene>
<dbReference type="InterPro" id="IPR013103">
    <property type="entry name" value="RVT_2"/>
</dbReference>
<dbReference type="SUPFAM" id="SSF50630">
    <property type="entry name" value="Acid proteases"/>
    <property type="match status" value="1"/>
</dbReference>
<dbReference type="InterPro" id="IPR001878">
    <property type="entry name" value="Znf_CCHC"/>
</dbReference>
<keyword evidence="1" id="KW-0863">Zinc-finger</keyword>
<dbReference type="Gene3D" id="2.40.70.10">
    <property type="entry name" value="Acid Proteases"/>
    <property type="match status" value="1"/>
</dbReference>
<dbReference type="PROSITE" id="PS50158">
    <property type="entry name" value="ZF_CCHC"/>
    <property type="match status" value="2"/>
</dbReference>
<keyword evidence="4" id="KW-0695">RNA-directed DNA polymerase</keyword>
<keyword evidence="1" id="KW-0479">Metal-binding</keyword>
<dbReference type="Gene3D" id="3.30.70.270">
    <property type="match status" value="2"/>
</dbReference>
<dbReference type="InterPro" id="IPR036875">
    <property type="entry name" value="Znf_CCHC_sf"/>
</dbReference>
<dbReference type="InterPro" id="IPR021109">
    <property type="entry name" value="Peptidase_aspartic_dom_sf"/>
</dbReference>
<keyword evidence="2" id="KW-0175">Coiled coil</keyword>
<evidence type="ECO:0000313" key="4">
    <source>
        <dbReference type="EMBL" id="GEU76045.1"/>
    </source>
</evidence>
<dbReference type="SUPFAM" id="SSF56672">
    <property type="entry name" value="DNA/RNA polymerases"/>
    <property type="match status" value="1"/>
</dbReference>
<dbReference type="PANTHER" id="PTHR15503">
    <property type="entry name" value="LDOC1 RELATED"/>
    <property type="match status" value="1"/>
</dbReference>
<feature type="domain" description="CCHC-type" evidence="3">
    <location>
        <begin position="664"/>
        <end position="679"/>
    </location>
</feature>
<feature type="coiled-coil region" evidence="2">
    <location>
        <begin position="1039"/>
        <end position="1080"/>
    </location>
</feature>
<dbReference type="GO" id="GO:0008270">
    <property type="term" value="F:zinc ion binding"/>
    <property type="evidence" value="ECO:0007669"/>
    <property type="project" value="UniProtKB-KW"/>
</dbReference>
<dbReference type="SMART" id="SM00343">
    <property type="entry name" value="ZnF_C2HC"/>
    <property type="match status" value="2"/>
</dbReference>
<dbReference type="GO" id="GO:0003964">
    <property type="term" value="F:RNA-directed DNA polymerase activity"/>
    <property type="evidence" value="ECO:0007669"/>
    <property type="project" value="UniProtKB-KW"/>
</dbReference>
<dbReference type="InterPro" id="IPR043128">
    <property type="entry name" value="Rev_trsase/Diguanyl_cyclase"/>
</dbReference>
<dbReference type="SUPFAM" id="SSF57756">
    <property type="entry name" value="Retrovirus zinc finger-like domains"/>
    <property type="match status" value="1"/>
</dbReference>
<dbReference type="CDD" id="cd09272">
    <property type="entry name" value="RNase_HI_RT_Ty1"/>
    <property type="match status" value="1"/>
</dbReference>
<dbReference type="GO" id="GO:0003676">
    <property type="term" value="F:nucleic acid binding"/>
    <property type="evidence" value="ECO:0007669"/>
    <property type="project" value="InterPro"/>
</dbReference>
<evidence type="ECO:0000256" key="2">
    <source>
        <dbReference type="SAM" id="Coils"/>
    </source>
</evidence>
<dbReference type="Pfam" id="PF07727">
    <property type="entry name" value="RVT_2"/>
    <property type="match status" value="1"/>
</dbReference>
<dbReference type="Pfam" id="PF08284">
    <property type="entry name" value="RVP_2"/>
    <property type="match status" value="1"/>
</dbReference>
<dbReference type="Gene3D" id="3.10.10.10">
    <property type="entry name" value="HIV Type 1 Reverse Transcriptase, subunit A, domain 1"/>
    <property type="match status" value="1"/>
</dbReference>
<name>A0A6L2MUJ3_TANCI</name>
<dbReference type="Gene3D" id="4.10.60.10">
    <property type="entry name" value="Zinc finger, CCHC-type"/>
    <property type="match status" value="1"/>
</dbReference>
<proteinExistence type="predicted"/>
<keyword evidence="4" id="KW-0808">Transferase</keyword>
<comment type="caution">
    <text evidence="4">The sequence shown here is derived from an EMBL/GenBank/DDBJ whole genome shotgun (WGS) entry which is preliminary data.</text>
</comment>
<dbReference type="EMBL" id="BKCJ010007201">
    <property type="protein sequence ID" value="GEU76045.1"/>
    <property type="molecule type" value="Genomic_DNA"/>
</dbReference>
<evidence type="ECO:0000259" key="3">
    <source>
        <dbReference type="PROSITE" id="PS50158"/>
    </source>
</evidence>
<dbReference type="InterPro" id="IPR043502">
    <property type="entry name" value="DNA/RNA_pol_sf"/>
</dbReference>
<keyword evidence="4" id="KW-0548">Nucleotidyltransferase</keyword>
<keyword evidence="1" id="KW-0862">Zinc</keyword>
<organism evidence="4">
    <name type="scientific">Tanacetum cinerariifolium</name>
    <name type="common">Dalmatian daisy</name>
    <name type="synonym">Chrysanthemum cinerariifolium</name>
    <dbReference type="NCBI Taxonomy" id="118510"/>
    <lineage>
        <taxon>Eukaryota</taxon>
        <taxon>Viridiplantae</taxon>
        <taxon>Streptophyta</taxon>
        <taxon>Embryophyta</taxon>
        <taxon>Tracheophyta</taxon>
        <taxon>Spermatophyta</taxon>
        <taxon>Magnoliopsida</taxon>
        <taxon>eudicotyledons</taxon>
        <taxon>Gunneridae</taxon>
        <taxon>Pentapetalae</taxon>
        <taxon>asterids</taxon>
        <taxon>campanulids</taxon>
        <taxon>Asterales</taxon>
        <taxon>Asteraceae</taxon>
        <taxon>Asteroideae</taxon>
        <taxon>Anthemideae</taxon>
        <taxon>Anthemidinae</taxon>
        <taxon>Tanacetum</taxon>
    </lineage>
</organism>
<feature type="domain" description="CCHC-type" evidence="3">
    <location>
        <begin position="632"/>
        <end position="648"/>
    </location>
</feature>
<reference evidence="4" key="1">
    <citation type="journal article" date="2019" name="Sci. Rep.">
        <title>Draft genome of Tanacetum cinerariifolium, the natural source of mosquito coil.</title>
        <authorList>
            <person name="Yamashiro T."/>
            <person name="Shiraishi A."/>
            <person name="Satake H."/>
            <person name="Nakayama K."/>
        </authorList>
    </citation>
    <scope>NUCLEOTIDE SEQUENCE</scope>
</reference>
<dbReference type="CDD" id="cd00303">
    <property type="entry name" value="retropepsin_like"/>
    <property type="match status" value="1"/>
</dbReference>
<accession>A0A6L2MUJ3</accession>